<keyword evidence="1" id="KW-0175">Coiled coil</keyword>
<dbReference type="HOGENOM" id="CLU_1893371_0_0_10"/>
<proteinExistence type="predicted"/>
<feature type="coiled-coil region" evidence="1">
    <location>
        <begin position="21"/>
        <end position="48"/>
    </location>
</feature>
<dbReference type="AlphaFoldDB" id="I0AMG9"/>
<gene>
    <name evidence="2" type="ordered locus">IALB_2473</name>
</gene>
<dbReference type="STRING" id="945713.IALB_2473"/>
<organism evidence="2 3">
    <name type="scientific">Ignavibacterium album (strain DSM 19864 / JCM 16511 / NBRC 101810 / Mat9-16)</name>
    <dbReference type="NCBI Taxonomy" id="945713"/>
    <lineage>
        <taxon>Bacteria</taxon>
        <taxon>Pseudomonadati</taxon>
        <taxon>Ignavibacteriota</taxon>
        <taxon>Ignavibacteria</taxon>
        <taxon>Ignavibacteriales</taxon>
        <taxon>Ignavibacteriaceae</taxon>
        <taxon>Ignavibacterium</taxon>
    </lineage>
</organism>
<evidence type="ECO:0000313" key="2">
    <source>
        <dbReference type="EMBL" id="AFH50176.1"/>
    </source>
</evidence>
<dbReference type="Proteomes" id="UP000007394">
    <property type="component" value="Chromosome"/>
</dbReference>
<reference evidence="2 3" key="1">
    <citation type="journal article" date="2012" name="Front. Microbiol.">
        <title>Complete genome of Ignavibacterium album, a metabolically versatile, flagellated, facultative anaerobe from the phylum Chlorobi.</title>
        <authorList>
            <person name="Liu Z."/>
            <person name="Frigaard N.-U."/>
            <person name="Vogl K."/>
            <person name="Iino T."/>
            <person name="Ohkuma M."/>
            <person name="Overmann J."/>
            <person name="Bryant D.A."/>
        </authorList>
    </citation>
    <scope>NUCLEOTIDE SEQUENCE [LARGE SCALE GENOMIC DNA]</scope>
    <source>
        <strain evidence="3">DSM 19864 / JCM 16511 / NBRC 101810 / Mat9-16</strain>
    </source>
</reference>
<evidence type="ECO:0000256" key="1">
    <source>
        <dbReference type="SAM" id="Coils"/>
    </source>
</evidence>
<sequence length="134" mass="15583">MKDKNKIYPYEKQINFIKLIDEAMNENLDEIKKELEEAGIDIKEVQNKLMNFIKAQKAELLIEKGKLLQQTYDEEKEKNPEYEVPSDIVFAFRKNEPDASEETLTDEELRKLALLKKASDKISGESNEQGNKDS</sequence>
<dbReference type="RefSeq" id="WP_014561318.1">
    <property type="nucleotide sequence ID" value="NC_017464.1"/>
</dbReference>
<accession>I0AMG9</accession>
<dbReference type="EMBL" id="CP003418">
    <property type="protein sequence ID" value="AFH50176.1"/>
    <property type="molecule type" value="Genomic_DNA"/>
</dbReference>
<evidence type="ECO:0000313" key="3">
    <source>
        <dbReference type="Proteomes" id="UP000007394"/>
    </source>
</evidence>
<protein>
    <submittedName>
        <fullName evidence="2">Uncharacterized protein</fullName>
    </submittedName>
</protein>
<dbReference type="KEGG" id="ial:IALB_2473"/>
<keyword evidence="3" id="KW-1185">Reference proteome</keyword>
<name>I0AMG9_IGNAJ</name>